<keyword evidence="2" id="KW-1185">Reference proteome</keyword>
<reference evidence="1 2" key="1">
    <citation type="submission" date="2017-06" db="EMBL/GenBank/DDBJ databases">
        <title>Ant-infecting Ophiocordyceps genomes reveal a high diversity of potential behavioral manipulation genes and a possible major role for enterotoxins.</title>
        <authorList>
            <person name="De Bekker C."/>
            <person name="Evans H.C."/>
            <person name="Brachmann A."/>
            <person name="Hughes D.P."/>
        </authorList>
    </citation>
    <scope>NUCLEOTIDE SEQUENCE [LARGE SCALE GENOMIC DNA]</scope>
    <source>
        <strain evidence="1 2">Map64</strain>
    </source>
</reference>
<name>A0A2C5XWE3_9HYPO</name>
<sequence>MPHLSMAGSAPTTPYTTSGYEYLSLSQPDSMVSMPPASWSGVSYSSDLMHAHVSLKYSSKFNTDGLSVDSVSDVDYLSLLSQPHSREELPFSSSGSHKAQMGGRIFHVAVQGTEDEFWLGSH</sequence>
<accession>A0A2C5XWE3</accession>
<evidence type="ECO:0000313" key="2">
    <source>
        <dbReference type="Proteomes" id="UP000226192"/>
    </source>
</evidence>
<protein>
    <submittedName>
        <fullName evidence="1">Uncharacterized protein</fullName>
    </submittedName>
</protein>
<dbReference type="EMBL" id="NJET01000268">
    <property type="protein sequence ID" value="PHH58931.1"/>
    <property type="molecule type" value="Genomic_DNA"/>
</dbReference>
<evidence type="ECO:0000313" key="1">
    <source>
        <dbReference type="EMBL" id="PHH58931.1"/>
    </source>
</evidence>
<gene>
    <name evidence="1" type="ORF">CDD81_4081</name>
</gene>
<dbReference type="AlphaFoldDB" id="A0A2C5XWE3"/>
<comment type="caution">
    <text evidence="1">The sequence shown here is derived from an EMBL/GenBank/DDBJ whole genome shotgun (WGS) entry which is preliminary data.</text>
</comment>
<dbReference type="Proteomes" id="UP000226192">
    <property type="component" value="Unassembled WGS sequence"/>
</dbReference>
<dbReference type="OrthoDB" id="3431704at2759"/>
<proteinExistence type="predicted"/>
<organism evidence="1 2">
    <name type="scientific">Ophiocordyceps australis</name>
    <dbReference type="NCBI Taxonomy" id="1399860"/>
    <lineage>
        <taxon>Eukaryota</taxon>
        <taxon>Fungi</taxon>
        <taxon>Dikarya</taxon>
        <taxon>Ascomycota</taxon>
        <taxon>Pezizomycotina</taxon>
        <taxon>Sordariomycetes</taxon>
        <taxon>Hypocreomycetidae</taxon>
        <taxon>Hypocreales</taxon>
        <taxon>Ophiocordycipitaceae</taxon>
        <taxon>Ophiocordyceps</taxon>
    </lineage>
</organism>